<accession>X1RAR2</accession>
<gene>
    <name evidence="2" type="ORF">S12H4_16358</name>
</gene>
<proteinExistence type="predicted"/>
<dbReference type="AlphaFoldDB" id="X1RAR2"/>
<reference evidence="2" key="1">
    <citation type="journal article" date="2014" name="Front. Microbiol.">
        <title>High frequency of phylogenetically diverse reductive dehalogenase-homologous genes in deep subseafloor sedimentary metagenomes.</title>
        <authorList>
            <person name="Kawai M."/>
            <person name="Futagami T."/>
            <person name="Toyoda A."/>
            <person name="Takaki Y."/>
            <person name="Nishi S."/>
            <person name="Hori S."/>
            <person name="Arai W."/>
            <person name="Tsubouchi T."/>
            <person name="Morono Y."/>
            <person name="Uchiyama I."/>
            <person name="Ito T."/>
            <person name="Fujiyama A."/>
            <person name="Inagaki F."/>
            <person name="Takami H."/>
        </authorList>
    </citation>
    <scope>NUCLEOTIDE SEQUENCE</scope>
    <source>
        <strain evidence="2">Expedition CK06-06</strain>
    </source>
</reference>
<evidence type="ECO:0000313" key="2">
    <source>
        <dbReference type="EMBL" id="GAI77847.1"/>
    </source>
</evidence>
<feature type="non-terminal residue" evidence="2">
    <location>
        <position position="1"/>
    </location>
</feature>
<feature type="transmembrane region" description="Helical" evidence="1">
    <location>
        <begin position="20"/>
        <end position="46"/>
    </location>
</feature>
<name>X1RAR2_9ZZZZ</name>
<comment type="caution">
    <text evidence="2">The sequence shown here is derived from an EMBL/GenBank/DDBJ whole genome shotgun (WGS) entry which is preliminary data.</text>
</comment>
<dbReference type="EMBL" id="BARW01007907">
    <property type="protein sequence ID" value="GAI77847.1"/>
    <property type="molecule type" value="Genomic_DNA"/>
</dbReference>
<keyword evidence="1" id="KW-0812">Transmembrane</keyword>
<sequence length="63" mass="7496">AIIIIFFSIIFSKWQSIGIYSVWGLFGWLFFAVLLYISINLVSMLIQKDRENDLKEIQIRNNR</sequence>
<protein>
    <submittedName>
        <fullName evidence="2">Uncharacterized protein</fullName>
    </submittedName>
</protein>
<organism evidence="2">
    <name type="scientific">marine sediment metagenome</name>
    <dbReference type="NCBI Taxonomy" id="412755"/>
    <lineage>
        <taxon>unclassified sequences</taxon>
        <taxon>metagenomes</taxon>
        <taxon>ecological metagenomes</taxon>
    </lineage>
</organism>
<evidence type="ECO:0000256" key="1">
    <source>
        <dbReference type="SAM" id="Phobius"/>
    </source>
</evidence>
<keyword evidence="1" id="KW-1133">Transmembrane helix</keyword>
<keyword evidence="1" id="KW-0472">Membrane</keyword>